<dbReference type="InterPro" id="IPR000086">
    <property type="entry name" value="NUDIX_hydrolase_dom"/>
</dbReference>
<dbReference type="InterPro" id="IPR051325">
    <property type="entry name" value="Nudix_hydrolase_domain"/>
</dbReference>
<feature type="domain" description="Nudix hydrolase" evidence="5">
    <location>
        <begin position="63"/>
        <end position="190"/>
    </location>
</feature>
<dbReference type="PANTHER" id="PTHR21340">
    <property type="entry name" value="DIADENOSINE 5,5-P1,P4-TETRAPHOSPHATE PYROPHOSPHOHYDROLASE MUTT"/>
    <property type="match status" value="1"/>
</dbReference>
<evidence type="ECO:0000313" key="6">
    <source>
        <dbReference type="EMBL" id="VHN99855.1"/>
    </source>
</evidence>
<keyword evidence="7" id="KW-1185">Reference proteome</keyword>
<accession>A0A5E3ZVX8</accession>
<name>A0A5E3ZVX8_9ACTN</name>
<dbReference type="SUPFAM" id="SSF53254">
    <property type="entry name" value="Phosphoglycerate mutase-like"/>
    <property type="match status" value="1"/>
</dbReference>
<dbReference type="InterPro" id="IPR020084">
    <property type="entry name" value="NUDIX_hydrolase_CS"/>
</dbReference>
<dbReference type="Gene3D" id="3.90.79.10">
    <property type="entry name" value="Nucleoside Triphosphate Pyrophosphohydrolase"/>
    <property type="match status" value="1"/>
</dbReference>
<dbReference type="SUPFAM" id="SSF55811">
    <property type="entry name" value="Nudix"/>
    <property type="match status" value="1"/>
</dbReference>
<dbReference type="InterPro" id="IPR020476">
    <property type="entry name" value="Nudix_hydrolase"/>
</dbReference>
<evidence type="ECO:0000256" key="3">
    <source>
        <dbReference type="RuleBase" id="RU003476"/>
    </source>
</evidence>
<dbReference type="GO" id="GO:0006754">
    <property type="term" value="P:ATP biosynthetic process"/>
    <property type="evidence" value="ECO:0007669"/>
    <property type="project" value="TreeGrafter"/>
</dbReference>
<proteinExistence type="inferred from homology"/>
<feature type="compositionally biased region" description="Polar residues" evidence="4">
    <location>
        <begin position="1"/>
        <end position="31"/>
    </location>
</feature>
<keyword evidence="2 3" id="KW-0378">Hydrolase</keyword>
<gene>
    <name evidence="6" type="primary">mutT1</name>
    <name evidence="6" type="ORF">LC603019_00272</name>
</gene>
<evidence type="ECO:0000256" key="2">
    <source>
        <dbReference type="ARBA" id="ARBA00022801"/>
    </source>
</evidence>
<feature type="region of interest" description="Disordered" evidence="4">
    <location>
        <begin position="1"/>
        <end position="39"/>
    </location>
</feature>
<dbReference type="PANTHER" id="PTHR21340:SF0">
    <property type="entry name" value="BIS(5'-NUCLEOSYL)-TETRAPHOSPHATASE [ASYMMETRICAL]"/>
    <property type="match status" value="1"/>
</dbReference>
<evidence type="ECO:0000256" key="1">
    <source>
        <dbReference type="ARBA" id="ARBA00005582"/>
    </source>
</evidence>
<dbReference type="Pfam" id="PF00300">
    <property type="entry name" value="His_Phos_1"/>
    <property type="match status" value="1"/>
</dbReference>
<dbReference type="InterPro" id="IPR015797">
    <property type="entry name" value="NUDIX_hydrolase-like_dom_sf"/>
</dbReference>
<dbReference type="Gene3D" id="3.40.50.1240">
    <property type="entry name" value="Phosphoglycerate mutase-like"/>
    <property type="match status" value="1"/>
</dbReference>
<dbReference type="EMBL" id="LR584267">
    <property type="protein sequence ID" value="VHN99855.1"/>
    <property type="molecule type" value="Genomic_DNA"/>
</dbReference>
<dbReference type="GO" id="GO:0004081">
    <property type="term" value="F:bis(5'-nucleosyl)-tetraphosphatase (asymmetrical) activity"/>
    <property type="evidence" value="ECO:0007669"/>
    <property type="project" value="TreeGrafter"/>
</dbReference>
<evidence type="ECO:0000259" key="5">
    <source>
        <dbReference type="PROSITE" id="PS51462"/>
    </source>
</evidence>
<sequence length="362" mass="39836">MHSAPASWTPTGQSSPLDGLVSSHTALSSTAGDPHTGALLADNQGSARKWFVYRIDARQSPDNHVLAAGGVVWRRSKSGELEVLLEHRKRYNDWSIPKGKIDPGESLVMAAIREIVEETGFHVRLGKFLKRVQYPLSGNREKVVFYWSAEVIGGKFRANSEVDRIAWLSVPEAEEKIQYESDRKVLQRFLKTDVAWHPVILVRHGRAGECSPGAADVLRPLDAVGRQQAVTLAEAASAYGVTELYTADRVRCEQTMLPTSQLLNLPLKVERTLSEEAALIHPDDTVDFWLEMCERAARGKIPMVCSQGGVIPTLLEGMETTGGIALDSRVCKCKKGGMWVIFVDDHGIAKAADYLPSPLAVR</sequence>
<dbReference type="SMART" id="SM00855">
    <property type="entry name" value="PGAM"/>
    <property type="match status" value="1"/>
</dbReference>
<dbReference type="CDD" id="cd03673">
    <property type="entry name" value="NUDIX_Ap6A_hydrolase"/>
    <property type="match status" value="1"/>
</dbReference>
<dbReference type="InterPro" id="IPR013078">
    <property type="entry name" value="His_Pase_superF_clade-1"/>
</dbReference>
<dbReference type="RefSeq" id="WP_148417457.1">
    <property type="nucleotide sequence ID" value="NZ_LR584267.1"/>
</dbReference>
<dbReference type="PROSITE" id="PS51462">
    <property type="entry name" value="NUDIX"/>
    <property type="match status" value="1"/>
</dbReference>
<dbReference type="PRINTS" id="PR00502">
    <property type="entry name" value="NUDIXFAMILY"/>
</dbReference>
<dbReference type="Pfam" id="PF00293">
    <property type="entry name" value="NUDIX"/>
    <property type="match status" value="1"/>
</dbReference>
<dbReference type="AlphaFoldDB" id="A0A5E3ZVX8"/>
<dbReference type="Proteomes" id="UP000324288">
    <property type="component" value="Chromosome"/>
</dbReference>
<comment type="similarity">
    <text evidence="1 3">Belongs to the Nudix hydrolase family.</text>
</comment>
<evidence type="ECO:0000256" key="4">
    <source>
        <dbReference type="SAM" id="MobiDB-lite"/>
    </source>
</evidence>
<evidence type="ECO:0000313" key="7">
    <source>
        <dbReference type="Proteomes" id="UP000324288"/>
    </source>
</evidence>
<protein>
    <submittedName>
        <fullName evidence="6">Putative 8-oxo-dGTP diphosphatase 1</fullName>
    </submittedName>
</protein>
<dbReference type="PROSITE" id="PS00893">
    <property type="entry name" value="NUDIX_BOX"/>
    <property type="match status" value="1"/>
</dbReference>
<organism evidence="6 7">
    <name type="scientific">Lawsonella clevelandensis</name>
    <dbReference type="NCBI Taxonomy" id="1528099"/>
    <lineage>
        <taxon>Bacteria</taxon>
        <taxon>Bacillati</taxon>
        <taxon>Actinomycetota</taxon>
        <taxon>Actinomycetes</taxon>
        <taxon>Mycobacteriales</taxon>
        <taxon>Lawsonellaceae</taxon>
        <taxon>Lawsonella</taxon>
    </lineage>
</organism>
<dbReference type="GO" id="GO:0006167">
    <property type="term" value="P:AMP biosynthetic process"/>
    <property type="evidence" value="ECO:0007669"/>
    <property type="project" value="TreeGrafter"/>
</dbReference>
<dbReference type="CDD" id="cd07067">
    <property type="entry name" value="HP_PGM_like"/>
    <property type="match status" value="1"/>
</dbReference>
<dbReference type="InterPro" id="IPR029033">
    <property type="entry name" value="His_PPase_superfam"/>
</dbReference>
<reference evidence="6 7" key="1">
    <citation type="submission" date="2019-04" db="EMBL/GenBank/DDBJ databases">
        <authorList>
            <person name="Seth-Smith MB H."/>
            <person name="Seth-Smith H."/>
        </authorList>
    </citation>
    <scope>NUCLEOTIDE SEQUENCE [LARGE SCALE GENOMIC DNA]</scope>
    <source>
        <strain evidence="6">USB-603019</strain>
    </source>
</reference>